<dbReference type="InterPro" id="IPR041006">
    <property type="entry name" value="Morc_S5"/>
</dbReference>
<protein>
    <recommendedName>
        <fullName evidence="3">Morc S5 domain-containing protein</fullName>
    </recommendedName>
</protein>
<dbReference type="GO" id="GO:0006281">
    <property type="term" value="P:DNA repair"/>
    <property type="evidence" value="ECO:0007669"/>
    <property type="project" value="UniProtKB-KW"/>
</dbReference>
<dbReference type="GO" id="GO:0016887">
    <property type="term" value="F:ATP hydrolysis activity"/>
    <property type="evidence" value="ECO:0007669"/>
    <property type="project" value="InterPro"/>
</dbReference>
<keyword evidence="2" id="KW-0234">DNA repair</keyword>
<proteinExistence type="predicted"/>
<organism evidence="4 5">
    <name type="scientific">Panicum miliaceum</name>
    <name type="common">Proso millet</name>
    <name type="synonym">Broomcorn millet</name>
    <dbReference type="NCBI Taxonomy" id="4540"/>
    <lineage>
        <taxon>Eukaryota</taxon>
        <taxon>Viridiplantae</taxon>
        <taxon>Streptophyta</taxon>
        <taxon>Embryophyta</taxon>
        <taxon>Tracheophyta</taxon>
        <taxon>Spermatophyta</taxon>
        <taxon>Magnoliopsida</taxon>
        <taxon>Liliopsida</taxon>
        <taxon>Poales</taxon>
        <taxon>Poaceae</taxon>
        <taxon>PACMAD clade</taxon>
        <taxon>Panicoideae</taxon>
        <taxon>Panicodae</taxon>
        <taxon>Paniceae</taxon>
        <taxon>Panicinae</taxon>
        <taxon>Panicum</taxon>
        <taxon>Panicum sect. Panicum</taxon>
    </lineage>
</organism>
<keyword evidence="5" id="KW-1185">Reference proteome</keyword>
<feature type="domain" description="Morc S5" evidence="3">
    <location>
        <begin position="195"/>
        <end position="226"/>
    </location>
</feature>
<dbReference type="Proteomes" id="UP000275267">
    <property type="component" value="Unassembled WGS sequence"/>
</dbReference>
<dbReference type="AlphaFoldDB" id="A0A3L6RZ22"/>
<reference evidence="5" key="1">
    <citation type="journal article" date="2019" name="Nat. Commun.">
        <title>The genome of broomcorn millet.</title>
        <authorList>
            <person name="Zou C."/>
            <person name="Miki D."/>
            <person name="Li D."/>
            <person name="Tang Q."/>
            <person name="Xiao L."/>
            <person name="Rajput S."/>
            <person name="Deng P."/>
            <person name="Jia W."/>
            <person name="Huang R."/>
            <person name="Zhang M."/>
            <person name="Sun Y."/>
            <person name="Hu J."/>
            <person name="Fu X."/>
            <person name="Schnable P.S."/>
            <person name="Li F."/>
            <person name="Zhang H."/>
            <person name="Feng B."/>
            <person name="Zhu X."/>
            <person name="Liu R."/>
            <person name="Schnable J.C."/>
            <person name="Zhu J.-K."/>
            <person name="Zhang H."/>
        </authorList>
    </citation>
    <scope>NUCLEOTIDE SEQUENCE [LARGE SCALE GENOMIC DNA]</scope>
</reference>
<dbReference type="PANTHER" id="PTHR23336">
    <property type="entry name" value="ZINC FINGER CW-TYPE COILED-COIL DOMAIN PROTEIN 3"/>
    <property type="match status" value="1"/>
</dbReference>
<evidence type="ECO:0000313" key="5">
    <source>
        <dbReference type="Proteomes" id="UP000275267"/>
    </source>
</evidence>
<dbReference type="Pfam" id="PF17942">
    <property type="entry name" value="Morc6_S5"/>
    <property type="match status" value="1"/>
</dbReference>
<evidence type="ECO:0000259" key="3">
    <source>
        <dbReference type="Pfam" id="PF17942"/>
    </source>
</evidence>
<keyword evidence="1" id="KW-0227">DNA damage</keyword>
<dbReference type="EMBL" id="PQIB02000006">
    <property type="protein sequence ID" value="RLN12181.1"/>
    <property type="molecule type" value="Genomic_DNA"/>
</dbReference>
<gene>
    <name evidence="4" type="ORF">C2845_PM09G12000</name>
</gene>
<evidence type="ECO:0000313" key="4">
    <source>
        <dbReference type="EMBL" id="RLN12181.1"/>
    </source>
</evidence>
<sequence>MSLHLKKMTNDEYLAASFSYFDKDGSAFIPFFLQTTLEGWPLELMAIEQCFVCTNSSMDFVLILSNKIDFVLAALGQCLGGFLLPDYHPEQLERIQLPSALKKQYESRMVQSHKLTGEVDQAALSLFHVLDASVQDVPMPSRQDGNGFKTSTMRLGADAIVFTCTKDNRRLTRSVGLLSYTFLMSTRCNDIFVPAVDVITTIGYLKGAPRLDIYGFNVYHKNSLILVNF</sequence>
<dbReference type="OrthoDB" id="1939083at2759"/>
<evidence type="ECO:0000256" key="1">
    <source>
        <dbReference type="ARBA" id="ARBA00022763"/>
    </source>
</evidence>
<evidence type="ECO:0000256" key="2">
    <source>
        <dbReference type="ARBA" id="ARBA00023204"/>
    </source>
</evidence>
<dbReference type="GO" id="GO:0005634">
    <property type="term" value="C:nucleus"/>
    <property type="evidence" value="ECO:0007669"/>
    <property type="project" value="TreeGrafter"/>
</dbReference>
<comment type="caution">
    <text evidence="4">The sequence shown here is derived from an EMBL/GenBank/DDBJ whole genome shotgun (WGS) entry which is preliminary data.</text>
</comment>
<name>A0A3L6RZ22_PANMI</name>
<accession>A0A3L6RZ22</accession>
<dbReference type="InterPro" id="IPR045261">
    <property type="entry name" value="MORC_ATPase"/>
</dbReference>
<dbReference type="PANTHER" id="PTHR23336:SF65">
    <property type="entry name" value="PROTEIN MICRORCHIDIA 6"/>
    <property type="match status" value="1"/>
</dbReference>
<dbReference type="STRING" id="4540.A0A3L6RZ22"/>